<keyword evidence="3" id="KW-0498">Mitosis</keyword>
<protein>
    <submittedName>
        <fullName evidence="7">Negative regulator of mitosis</fullName>
    </submittedName>
</protein>
<feature type="domain" description="Anaphase-promoting complex subunit 1 N-terminal" evidence="6">
    <location>
        <begin position="30"/>
        <end position="822"/>
    </location>
</feature>
<dbReference type="InterPro" id="IPR024990">
    <property type="entry name" value="Apc1"/>
</dbReference>
<keyword evidence="8" id="KW-1185">Reference proteome</keyword>
<keyword evidence="2" id="KW-0132">Cell division</keyword>
<feature type="region of interest" description="Disordered" evidence="5">
    <location>
        <begin position="477"/>
        <end position="518"/>
    </location>
</feature>
<dbReference type="GO" id="GO:0060090">
    <property type="term" value="F:molecular adaptor activity"/>
    <property type="evidence" value="ECO:0007669"/>
    <property type="project" value="TreeGrafter"/>
</dbReference>
<dbReference type="GO" id="GO:0070979">
    <property type="term" value="P:protein K11-linked ubiquitination"/>
    <property type="evidence" value="ECO:0007669"/>
    <property type="project" value="TreeGrafter"/>
</dbReference>
<evidence type="ECO:0000259" key="6">
    <source>
        <dbReference type="Pfam" id="PF12859"/>
    </source>
</evidence>
<evidence type="ECO:0000256" key="1">
    <source>
        <dbReference type="ARBA" id="ARBA00010547"/>
    </source>
</evidence>
<feature type="compositionally biased region" description="Polar residues" evidence="5">
    <location>
        <begin position="477"/>
        <end position="494"/>
    </location>
</feature>
<evidence type="ECO:0000256" key="2">
    <source>
        <dbReference type="ARBA" id="ARBA00022618"/>
    </source>
</evidence>
<feature type="region of interest" description="Disordered" evidence="5">
    <location>
        <begin position="191"/>
        <end position="214"/>
    </location>
</feature>
<dbReference type="Proteomes" id="UP001303373">
    <property type="component" value="Chromosome 1"/>
</dbReference>
<dbReference type="InterPro" id="IPR011989">
    <property type="entry name" value="ARM-like"/>
</dbReference>
<evidence type="ECO:0000313" key="8">
    <source>
        <dbReference type="Proteomes" id="UP001303373"/>
    </source>
</evidence>
<dbReference type="PANTHER" id="PTHR12827">
    <property type="entry name" value="MEIOTIC CHECKPOINT REGULATOR TSG24 FAMILY MEMBER"/>
    <property type="match status" value="1"/>
</dbReference>
<evidence type="ECO:0000256" key="4">
    <source>
        <dbReference type="ARBA" id="ARBA00023306"/>
    </source>
</evidence>
<dbReference type="InterPro" id="IPR049255">
    <property type="entry name" value="Apc1_N"/>
</dbReference>
<reference evidence="7 8" key="1">
    <citation type="submission" date="2023-11" db="EMBL/GenBank/DDBJ databases">
        <title>An acidophilic fungus is an integral part of prey digestion in a carnivorous sundew plant.</title>
        <authorList>
            <person name="Tsai I.J."/>
        </authorList>
    </citation>
    <scope>NUCLEOTIDE SEQUENCE [LARGE SCALE GENOMIC DNA]</scope>
    <source>
        <strain evidence="7">169a</strain>
    </source>
</reference>
<name>A0AAQ3LWS2_9PEZI</name>
<dbReference type="PANTHER" id="PTHR12827:SF3">
    <property type="entry name" value="ANAPHASE-PROMOTING COMPLEX SUBUNIT 1"/>
    <property type="match status" value="1"/>
</dbReference>
<sequence length="1986" mass="219595">MAKVDSLGVHTPAALPYLISEGILPPHPKRTQYQWETFVYHNGQEDVEEEILSTKNAVAWSQGRFLRHVYRFELEGEDVVQALLTNFPTAKYMNAADKLCKNNSGCRVLGAPIEATPNHSYRSVAKLQRGSLPDKKQVNQHHGSSRALVVILKTKAHIYFVQGSSYIIDLPFEVEKAFASSRGVVLQKKPSSALTVPPTPQIPPPPHNSFLSSQLFPSQRSQPSFLESPILARSFARPHPLRSSSSHPASNGKLESLFQDILRSSPRVEEEDLASLYSLTGPLSDLGVVSCSVQHQRPRTFGKAHSGLNVEFEPIDRSEELVYISKRDELVQRLQDDHGELNLVVTVNHDLRAINIWHAWYIEEKPLAALLTQRAAHKAAKLRRRSSFLSGSIGTGATTPVARPREHTRESFAGVGSMRLAADTKHTTSRKPTKQEEEAAMASQMDPDYQRVPSQPPARESRRISSINADMRSSQNLANPSFTAAGSRRNTSFGTHDRRSFGHRKSRGSTPGSVFSRSIGLDDDSMEWDSTTGFDDEENVEGIIRHIRATYEAAGTENVFGGVEDGFRCELVVRKLHTLPMPSSSPSKSSTAANRVTKVITLFDQSSITSKSDDQRLHIFIHSENGKDAIGVKLAVKQRSLWPEFADSEKVAIPVVINESTIGKCSDIAKLKDGMSEAVLLSERALLLPTDNDGRGLGLPKSGYREFSQFSNDIDKDANQVVGQDGGIPAPRGPLKLTHSGTRGKYDEVGRDEVFHRRWMQLRPVEEYVETLLDVCQAVLPPRQAAGIRSFWCRSHAWLVENPEMMSNTTCSMEWVALVATIFSNTTSLLDVKAKSSISLTRLATGKHRARQTSVIRAVSQQGATQLVSKAAWNWMDSFACSPLALQSATKAQRGSLDNRKDQLLPIAVALAHDISESLRGDRAAPELGDTTKTAVKIMLALHIFQEEQKLSGLCASRSQHAQLAPIIAQLGCWLALNPWSQIPDTYYGIEAASEDRWAFVQSSLRRPPQLQLMEEPLSVFQWFEMALQGKSLEPFPSLDAISKLDSTFALPYTSENLLAKFTPRCAALSEILIASAGLITTPTTTVEMMAKHGINTEMLETLPEAIAAPLMEATARCERQPPTTWSNELLRLVGRDDLELESDEQSGVSSRPQTAILSAPRDVQTICHAIEHTTHAARTREANRHAVSQLIFREDRRLIQATSLMHFNSVQIAECPKQPDWTDAHHFEQQRRVMQWVTLRMIALPAGDGMLHFDSQSPLLTEKYHLPGFNSSCLVQPMGHTLTTDRSGLTEEKVNWAYFHAGVSSGLRISRNVKGIDTSWIAFNKPNELTNRHAGLLLALGLNGHLKSLAKWLSFKYLTPKHNMTSVGLLLGLSVSYIGTMDTLITRMLSVHITRMLPPGAAELNVSPVTQTAGLMGIGMLYYNTQHRRMSEIMLSEIERLDIEDPDSGPDQLRDESYRLSAGFALGLINLGKGRALRGLHGMQLPERLLAIAVGSRPVGSVHVFDRAPAGAIVALALVYMKSGDSSFARKVDIPDTEAQYDHVRPDMLLLRAMAKHVILWDTMNELPNKNSGQASWIEKNLPICFAGKMQAINESKGRYPAQTSDVPFYNIATGLAWALSLRYAGSGNTTARDEILALLDCLQVVKGGDVFFYDAKLARATIRRCIDVLALSAATVMAGTGDLWTMRYLRRLHGRTDAETPYGSHLAAHLAIGVLFLGGGTYTLGTSDLAIASLMCAFYPLFPIDVHDNRVHLQAFRHLWVLAAEARCLVVEDIDTRRPISMPIKLVLRNGDVRSLMSPCLLPELDTIATVQTADSTFWRVTLDFASNPAHSASFRANQRIFVRRCPATEAHSSPFAATLAALNDTQAIAHRAAREQIWHAIFTLPAFRTLDKADVELVLPPSTDIRATASAQADERRTVVDDRLVLASGIQSTERDALWNLRMLFAWMEKAREIGDGPVDLKWIGGEVVAALEARIVSRTRKP</sequence>
<gene>
    <name evidence="7" type="ORF">R9X50_00016800</name>
</gene>
<evidence type="ECO:0000313" key="7">
    <source>
        <dbReference type="EMBL" id="WPG97393.1"/>
    </source>
</evidence>
<dbReference type="GO" id="GO:0031145">
    <property type="term" value="P:anaphase-promoting complex-dependent catabolic process"/>
    <property type="evidence" value="ECO:0007669"/>
    <property type="project" value="TreeGrafter"/>
</dbReference>
<proteinExistence type="inferred from homology"/>
<evidence type="ECO:0000256" key="5">
    <source>
        <dbReference type="SAM" id="MobiDB-lite"/>
    </source>
</evidence>
<dbReference type="GO" id="GO:0007091">
    <property type="term" value="P:metaphase/anaphase transition of mitotic cell cycle"/>
    <property type="evidence" value="ECO:0007669"/>
    <property type="project" value="TreeGrafter"/>
</dbReference>
<feature type="region of interest" description="Disordered" evidence="5">
    <location>
        <begin position="390"/>
        <end position="461"/>
    </location>
</feature>
<keyword evidence="4" id="KW-0131">Cell cycle</keyword>
<organism evidence="7 8">
    <name type="scientific">Acrodontium crateriforme</name>
    <dbReference type="NCBI Taxonomy" id="150365"/>
    <lineage>
        <taxon>Eukaryota</taxon>
        <taxon>Fungi</taxon>
        <taxon>Dikarya</taxon>
        <taxon>Ascomycota</taxon>
        <taxon>Pezizomycotina</taxon>
        <taxon>Dothideomycetes</taxon>
        <taxon>Dothideomycetidae</taxon>
        <taxon>Mycosphaerellales</taxon>
        <taxon>Teratosphaeriaceae</taxon>
        <taxon>Acrodontium</taxon>
    </lineage>
</organism>
<feature type="compositionally biased region" description="Pro residues" evidence="5">
    <location>
        <begin position="197"/>
        <end position="207"/>
    </location>
</feature>
<dbReference type="FunFam" id="1.25.10.10:FF:000217">
    <property type="entry name" value="20S cyclosome subunit (APC1/BimE)"/>
    <property type="match status" value="1"/>
</dbReference>
<dbReference type="EMBL" id="CP138580">
    <property type="protein sequence ID" value="WPG97393.1"/>
    <property type="molecule type" value="Genomic_DNA"/>
</dbReference>
<dbReference type="Gene3D" id="1.25.10.10">
    <property type="entry name" value="Leucine-rich Repeat Variant"/>
    <property type="match status" value="2"/>
</dbReference>
<dbReference type="Pfam" id="PF12859">
    <property type="entry name" value="ANAPC1"/>
    <property type="match status" value="1"/>
</dbReference>
<evidence type="ECO:0000256" key="3">
    <source>
        <dbReference type="ARBA" id="ARBA00022776"/>
    </source>
</evidence>
<accession>A0AAQ3LWS2</accession>
<comment type="similarity">
    <text evidence="1">Belongs to the APC1 family.</text>
</comment>
<dbReference type="GO" id="GO:0005680">
    <property type="term" value="C:anaphase-promoting complex"/>
    <property type="evidence" value="ECO:0007669"/>
    <property type="project" value="InterPro"/>
</dbReference>
<dbReference type="GO" id="GO:0051301">
    <property type="term" value="P:cell division"/>
    <property type="evidence" value="ECO:0007669"/>
    <property type="project" value="UniProtKB-KW"/>
</dbReference>